<evidence type="ECO:0000313" key="1">
    <source>
        <dbReference type="EMBL" id="KRT57259.1"/>
    </source>
</evidence>
<gene>
    <name evidence="1" type="ORF">Ga0076813_11287</name>
</gene>
<dbReference type="EMBL" id="LMXI01000566">
    <property type="protein sequence ID" value="KRT57259.1"/>
    <property type="molecule type" value="Genomic_DNA"/>
</dbReference>
<accession>A0A0T5Z3B7</accession>
<comment type="caution">
    <text evidence="1">The sequence shown here is derived from an EMBL/GenBank/DDBJ whole genome shotgun (WGS) entry which is preliminary data.</text>
</comment>
<sequence length="53" mass="5929">MDLPVIASRLFLQILALGEDLFDLTHLDHSTLLQIGGAVRGAGHLFFFHLIWV</sequence>
<evidence type="ECO:0000313" key="2">
    <source>
        <dbReference type="Proteomes" id="UP000051276"/>
    </source>
</evidence>
<name>A0A0T5Z3B7_9GAMM</name>
<organism evidence="1 2">
    <name type="scientific">endosymbiont of Ridgeia piscesae</name>
    <dbReference type="NCBI Taxonomy" id="54398"/>
    <lineage>
        <taxon>Bacteria</taxon>
        <taxon>Pseudomonadati</taxon>
        <taxon>Pseudomonadota</taxon>
        <taxon>Gammaproteobacteria</taxon>
        <taxon>sulfur-oxidizing symbionts</taxon>
    </lineage>
</organism>
<dbReference type="Proteomes" id="UP000051276">
    <property type="component" value="Unassembled WGS sequence"/>
</dbReference>
<dbReference type="AlphaFoldDB" id="A0A0T5Z3B7"/>
<protein>
    <submittedName>
        <fullName evidence="1">Uncharacterized protein</fullName>
    </submittedName>
</protein>
<reference evidence="1 2" key="1">
    <citation type="submission" date="2015-11" db="EMBL/GenBank/DDBJ databases">
        <title>The genome of Candidatus Endoriftia persephone in Ridgeia piscesae and population structure of the North Eastern Pacific vestimentiferan symbionts.</title>
        <authorList>
            <person name="Perez M."/>
            <person name="Juniper K.S."/>
        </authorList>
    </citation>
    <scope>NUCLEOTIDE SEQUENCE [LARGE SCALE GENOMIC DNA]</scope>
    <source>
        <strain evidence="1">Ind10</strain>
    </source>
</reference>
<proteinExistence type="predicted"/>